<name>A0A382EBV1_9ZZZZ</name>
<gene>
    <name evidence="1" type="ORF">METZ01_LOCUS200398</name>
</gene>
<accession>A0A382EBV1</accession>
<organism evidence="1">
    <name type="scientific">marine metagenome</name>
    <dbReference type="NCBI Taxonomy" id="408172"/>
    <lineage>
        <taxon>unclassified sequences</taxon>
        <taxon>metagenomes</taxon>
        <taxon>ecological metagenomes</taxon>
    </lineage>
</organism>
<reference evidence="1" key="1">
    <citation type="submission" date="2018-05" db="EMBL/GenBank/DDBJ databases">
        <authorList>
            <person name="Lanie J.A."/>
            <person name="Ng W.-L."/>
            <person name="Kazmierczak K.M."/>
            <person name="Andrzejewski T.M."/>
            <person name="Davidsen T.M."/>
            <person name="Wayne K.J."/>
            <person name="Tettelin H."/>
            <person name="Glass J.I."/>
            <person name="Rusch D."/>
            <person name="Podicherti R."/>
            <person name="Tsui H.-C.T."/>
            <person name="Winkler M.E."/>
        </authorList>
    </citation>
    <scope>NUCLEOTIDE SEQUENCE</scope>
</reference>
<protein>
    <submittedName>
        <fullName evidence="1">Uncharacterized protein</fullName>
    </submittedName>
</protein>
<dbReference type="AlphaFoldDB" id="A0A382EBV1"/>
<evidence type="ECO:0000313" key="1">
    <source>
        <dbReference type="EMBL" id="SVB47544.1"/>
    </source>
</evidence>
<dbReference type="EMBL" id="UINC01043467">
    <property type="protein sequence ID" value="SVB47544.1"/>
    <property type="molecule type" value="Genomic_DNA"/>
</dbReference>
<proteinExistence type="predicted"/>
<sequence length="39" mass="4150">MLTFFLSSLFNKVKDGNNLSFASIAIAICIAVGKTSLVD</sequence>